<dbReference type="EMBL" id="FSRG01000003">
    <property type="protein sequence ID" value="SIN80181.1"/>
    <property type="molecule type" value="Genomic_DNA"/>
</dbReference>
<keyword evidence="2" id="KW-1185">Reference proteome</keyword>
<dbReference type="RefSeq" id="WP_074215683.1">
    <property type="nucleotide sequence ID" value="NZ_FSRG01000003.1"/>
</dbReference>
<accession>A0A1N6EB38</accession>
<dbReference type="OrthoDB" id="9784262at2"/>
<organism evidence="1 2">
    <name type="scientific">Halodesulfovibrio marinisediminis DSM 17456</name>
    <dbReference type="NCBI Taxonomy" id="1121457"/>
    <lineage>
        <taxon>Bacteria</taxon>
        <taxon>Pseudomonadati</taxon>
        <taxon>Thermodesulfobacteriota</taxon>
        <taxon>Desulfovibrionia</taxon>
        <taxon>Desulfovibrionales</taxon>
        <taxon>Desulfovibrionaceae</taxon>
        <taxon>Halodesulfovibrio</taxon>
    </lineage>
</organism>
<reference evidence="2" key="1">
    <citation type="submission" date="2016-11" db="EMBL/GenBank/DDBJ databases">
        <authorList>
            <person name="Varghese N."/>
            <person name="Submissions S."/>
        </authorList>
    </citation>
    <scope>NUCLEOTIDE SEQUENCE [LARGE SCALE GENOMIC DNA]</scope>
    <source>
        <strain evidence="2">DSM 17456</strain>
    </source>
</reference>
<dbReference type="Proteomes" id="UP000184694">
    <property type="component" value="Unassembled WGS sequence"/>
</dbReference>
<evidence type="ECO:0000313" key="2">
    <source>
        <dbReference type="Proteomes" id="UP000184694"/>
    </source>
</evidence>
<dbReference type="AlphaFoldDB" id="A0A1N6EB38"/>
<gene>
    <name evidence="1" type="ORF">SAMN02745161_0846</name>
</gene>
<proteinExistence type="predicted"/>
<protein>
    <submittedName>
        <fullName evidence="1">Uncharacterized protein</fullName>
    </submittedName>
</protein>
<name>A0A1N6EB38_9BACT</name>
<evidence type="ECO:0000313" key="1">
    <source>
        <dbReference type="EMBL" id="SIN80181.1"/>
    </source>
</evidence>
<sequence length="113" mass="13164">MSDNGCFFPELIEDARARISFLTNATSEERRYWKLHRAFQILSAERAKEACPHELYGWIPKNEPERCKGCSKCPHVKAVTPVQCWQEWAYSEVDKDICRSEKLALNGLDEEEQ</sequence>